<sequence>MANNTETKHKRPLPIIMENNFPEWRRRTIGLLQQKKLYIHCIKETIPSLSSETQPSAEDHKIIDANIETCNIITNSINSSTFAKIVVGDEEMENTYLLWSKLTNRFASSTFNSQARIWSRSSKITYNGNLQSFISELRQSLK</sequence>
<organism evidence="1 2">
    <name type="scientific">Austropuccinia psidii MF-1</name>
    <dbReference type="NCBI Taxonomy" id="1389203"/>
    <lineage>
        <taxon>Eukaryota</taxon>
        <taxon>Fungi</taxon>
        <taxon>Dikarya</taxon>
        <taxon>Basidiomycota</taxon>
        <taxon>Pucciniomycotina</taxon>
        <taxon>Pucciniomycetes</taxon>
        <taxon>Pucciniales</taxon>
        <taxon>Sphaerophragmiaceae</taxon>
        <taxon>Austropuccinia</taxon>
    </lineage>
</organism>
<name>A0A9Q3F5V9_9BASI</name>
<evidence type="ECO:0000313" key="2">
    <source>
        <dbReference type="Proteomes" id="UP000765509"/>
    </source>
</evidence>
<accession>A0A9Q3F5V9</accession>
<dbReference type="EMBL" id="AVOT02036697">
    <property type="protein sequence ID" value="MBW0531260.1"/>
    <property type="molecule type" value="Genomic_DNA"/>
</dbReference>
<dbReference type="AlphaFoldDB" id="A0A9Q3F5V9"/>
<comment type="caution">
    <text evidence="1">The sequence shown here is derived from an EMBL/GenBank/DDBJ whole genome shotgun (WGS) entry which is preliminary data.</text>
</comment>
<protein>
    <submittedName>
        <fullName evidence="1">Uncharacterized protein</fullName>
    </submittedName>
</protein>
<gene>
    <name evidence="1" type="ORF">O181_070975</name>
</gene>
<keyword evidence="2" id="KW-1185">Reference proteome</keyword>
<reference evidence="1" key="1">
    <citation type="submission" date="2021-03" db="EMBL/GenBank/DDBJ databases">
        <title>Draft genome sequence of rust myrtle Austropuccinia psidii MF-1, a brazilian biotype.</title>
        <authorList>
            <person name="Quecine M.C."/>
            <person name="Pachon D.M.R."/>
            <person name="Bonatelli M.L."/>
            <person name="Correr F.H."/>
            <person name="Franceschini L.M."/>
            <person name="Leite T.F."/>
            <person name="Margarido G.R.A."/>
            <person name="Almeida C.A."/>
            <person name="Ferrarezi J.A."/>
            <person name="Labate C.A."/>
        </authorList>
    </citation>
    <scope>NUCLEOTIDE SEQUENCE</scope>
    <source>
        <strain evidence="1">MF-1</strain>
    </source>
</reference>
<evidence type="ECO:0000313" key="1">
    <source>
        <dbReference type="EMBL" id="MBW0531260.1"/>
    </source>
</evidence>
<dbReference type="OrthoDB" id="418757at2759"/>
<dbReference type="Proteomes" id="UP000765509">
    <property type="component" value="Unassembled WGS sequence"/>
</dbReference>
<proteinExistence type="predicted"/>